<keyword evidence="4 14" id="KW-0732">Signal</keyword>
<keyword evidence="6" id="KW-0770">Synapse</keyword>
<keyword evidence="3 13" id="KW-0812">Transmembrane</keyword>
<dbReference type="Pfam" id="PF00102">
    <property type="entry name" value="Y_phosphatase"/>
    <property type="match status" value="1"/>
</dbReference>
<feature type="domain" description="Tyrosine specific protein phosphatases" evidence="16">
    <location>
        <begin position="912"/>
        <end position="984"/>
    </location>
</feature>
<dbReference type="PRINTS" id="PR00700">
    <property type="entry name" value="PRTYPHPHTASE"/>
</dbReference>
<evidence type="ECO:0000259" key="15">
    <source>
        <dbReference type="PROSITE" id="PS50055"/>
    </source>
</evidence>
<feature type="region of interest" description="Disordered" evidence="12">
    <location>
        <begin position="667"/>
        <end position="708"/>
    </location>
</feature>
<dbReference type="GO" id="GO:0004725">
    <property type="term" value="F:protein tyrosine phosphatase activity"/>
    <property type="evidence" value="ECO:0007669"/>
    <property type="project" value="InterPro"/>
</dbReference>
<dbReference type="PROSITE" id="PS00383">
    <property type="entry name" value="TYR_PHOSPHATASE_1"/>
    <property type="match status" value="1"/>
</dbReference>
<evidence type="ECO:0000256" key="5">
    <source>
        <dbReference type="ARBA" id="ARBA00022989"/>
    </source>
</evidence>
<feature type="chain" id="PRO_5008587800" description="Receptor-type tyrosine-protein phosphatase N2" evidence="14">
    <location>
        <begin position="23"/>
        <end position="1021"/>
    </location>
</feature>
<protein>
    <recommendedName>
        <fullName evidence="18">Receptor-type tyrosine-protein phosphatase N2</fullName>
    </recommendedName>
</protein>
<dbReference type="SUPFAM" id="SSF52799">
    <property type="entry name" value="(Phosphotyrosine protein) phosphatases II"/>
    <property type="match status" value="1"/>
</dbReference>
<evidence type="ECO:0000256" key="9">
    <source>
        <dbReference type="ARBA" id="ARBA00023180"/>
    </source>
</evidence>
<evidence type="ECO:0000256" key="10">
    <source>
        <dbReference type="ARBA" id="ARBA00023329"/>
    </source>
</evidence>
<feature type="region of interest" description="Disordered" evidence="12">
    <location>
        <begin position="397"/>
        <end position="459"/>
    </location>
</feature>
<evidence type="ECO:0000313" key="17">
    <source>
        <dbReference type="EMBL" id="JAT28466.1"/>
    </source>
</evidence>
<dbReference type="Gene3D" id="3.90.190.10">
    <property type="entry name" value="Protein tyrosine phosphatase superfamily"/>
    <property type="match status" value="1"/>
</dbReference>
<evidence type="ECO:0000256" key="4">
    <source>
        <dbReference type="ARBA" id="ARBA00022729"/>
    </source>
</evidence>
<feature type="transmembrane region" description="Helical" evidence="13">
    <location>
        <begin position="608"/>
        <end position="632"/>
    </location>
</feature>
<dbReference type="InterPro" id="IPR021613">
    <property type="entry name" value="Receptor_IA-2_dom"/>
</dbReference>
<dbReference type="InterPro" id="IPR000242">
    <property type="entry name" value="PTP_cat"/>
</dbReference>
<keyword evidence="8" id="KW-0675">Receptor</keyword>
<evidence type="ECO:0008006" key="18">
    <source>
        <dbReference type="Google" id="ProtNLM"/>
    </source>
</evidence>
<keyword evidence="2" id="KW-0597">Phosphoprotein</keyword>
<dbReference type="InterPro" id="IPR033522">
    <property type="entry name" value="IA-2/IA-2_beta"/>
</dbReference>
<dbReference type="PANTHER" id="PTHR46106:SF4">
    <property type="entry name" value="IA-2 PROTEIN TYROSINE PHOSPHATASE, ISOFORM C"/>
    <property type="match status" value="1"/>
</dbReference>
<organism evidence="17">
    <name type="scientific">Graphocephala atropunctata</name>
    <dbReference type="NCBI Taxonomy" id="36148"/>
    <lineage>
        <taxon>Eukaryota</taxon>
        <taxon>Metazoa</taxon>
        <taxon>Ecdysozoa</taxon>
        <taxon>Arthropoda</taxon>
        <taxon>Hexapoda</taxon>
        <taxon>Insecta</taxon>
        <taxon>Pterygota</taxon>
        <taxon>Neoptera</taxon>
        <taxon>Paraneoptera</taxon>
        <taxon>Hemiptera</taxon>
        <taxon>Auchenorrhyncha</taxon>
        <taxon>Membracoidea</taxon>
        <taxon>Cicadellidae</taxon>
        <taxon>Cicadellinae</taxon>
        <taxon>Cicadellini</taxon>
        <taxon>Graphocephala</taxon>
    </lineage>
</organism>
<dbReference type="InterPro" id="IPR038112">
    <property type="entry name" value="Receptor_IA-2_ectodomain_sf"/>
</dbReference>
<feature type="domain" description="Tyrosine-protein phosphatase" evidence="15">
    <location>
        <begin position="733"/>
        <end position="993"/>
    </location>
</feature>
<evidence type="ECO:0000256" key="14">
    <source>
        <dbReference type="SAM" id="SignalP"/>
    </source>
</evidence>
<dbReference type="InterPro" id="IPR029021">
    <property type="entry name" value="Prot-tyrosine_phosphatase-like"/>
</dbReference>
<accession>A0A1B6LXP0</accession>
<evidence type="ECO:0000256" key="11">
    <source>
        <dbReference type="ARBA" id="ARBA00034103"/>
    </source>
</evidence>
<sequence>MSQWGTWAVLGCLALILASVQSDGNVGCLFSPALCAPEVEWCFNDDAFGKCLQESVDKEDLYRHELTPDELQELEREMERLLNSGYRWSHSYTQCLLQAMLYAYKLRTIYELEVCEHLKDQDLATAVKAFESDEMVLDPQNVAFVKFTPSANNPHADFADEVYFPPLPLDADFLPVPSSVDREEEDFDEDEEEQPLPLKEVPVVLEPQEEEPDYPGMGFSQRQFPFSLVRKKSLPQRRSLHFTTNYNTPDDFRRGYESRDSALQEVQEPSAFSEVYNTPDGFRSGDEIRDQHQQSQPVLMLESEESDQVDPAESILLPMLRAIGESYPSPRVQEGRRLDDSRLLELSARMGDGEGEVARGYTEGGMVLIPDKHTDADQSLSEFLVGLNSDNWGFKRPERLDVKKPGPPFKTNNYAFKTQVEEKSQVSKVDSDQKEKSPHNHDDCSGAKETEKQPGAAVQPEIDILPQVQLQTMEKLIAVPPQKKTYGPDLDMTGSQQYDIINNNFAFIEFKEIINTWQQGERIIEEVAKQLHVPKTTFDEIRVDRNEVTFRVLNNIKNLNASTVAKKIEDIKYDLKKKCGVTVTSAGIGDKTKLPAVLSLNNDGDFEFFAVAFIVSVIIITVVVSAILLLLVRRYVASRAKIRNLTTPDTEASKDYQELCRARMAAKPPHDTAAPTAASHRIASLSRESDNSPSSRSSTSSWSEEPALSSMDISTGHMVLSYMEDHLRNKDRLETEWAALCAYEAEPCATIIAQRPENAKKNRYVNALPYDHARVVLNELSNISGSDYINASTITDHDPRNPAYIATQGPLPHTAPDLWQMVWEQGCVVMVMLTRLIENDVSMCHRYWPEEGSELYHIYEVHLVSEHFWCDDYLVRSFYLKNLKTTETRTVTQFHFLSWPEGGVPVSTKALLEFRRKVNKSFRGRSCPIAVHCSDGVGRTGTYCLLDMVLNRMAKGAKEIDIAATLEHIRDQRGGSVATKQQFQFVLAAVAEEVQATLRNMTQQKAEPPPVTPPTTQPSAQ</sequence>
<keyword evidence="9" id="KW-0325">Glycoprotein</keyword>
<dbReference type="InterPro" id="IPR016130">
    <property type="entry name" value="Tyr_Pase_AS"/>
</dbReference>
<dbReference type="InterPro" id="IPR003595">
    <property type="entry name" value="Tyr_Pase_cat"/>
</dbReference>
<dbReference type="GO" id="GO:0030141">
    <property type="term" value="C:secretory granule"/>
    <property type="evidence" value="ECO:0007669"/>
    <property type="project" value="InterPro"/>
</dbReference>
<feature type="compositionally biased region" description="Basic and acidic residues" evidence="12">
    <location>
        <begin position="419"/>
        <end position="452"/>
    </location>
</feature>
<dbReference type="GO" id="GO:0045202">
    <property type="term" value="C:synapse"/>
    <property type="evidence" value="ECO:0007669"/>
    <property type="project" value="UniProtKB-SubCell"/>
</dbReference>
<dbReference type="PANTHER" id="PTHR46106">
    <property type="entry name" value="IA-2 PROTEIN TYROSINE PHOSPHATASE, ISOFORM C"/>
    <property type="match status" value="1"/>
</dbReference>
<dbReference type="SMART" id="SM00194">
    <property type="entry name" value="PTPc"/>
    <property type="match status" value="1"/>
</dbReference>
<dbReference type="FunFam" id="3.90.190.10:FF:000017">
    <property type="entry name" value="receptor-type tyrosine-protein phosphatase-like N isoform X2"/>
    <property type="match status" value="1"/>
</dbReference>
<evidence type="ECO:0000256" key="2">
    <source>
        <dbReference type="ARBA" id="ARBA00022553"/>
    </source>
</evidence>
<dbReference type="Pfam" id="PF11548">
    <property type="entry name" value="Receptor_IA-2"/>
    <property type="match status" value="1"/>
</dbReference>
<dbReference type="GO" id="GO:0030658">
    <property type="term" value="C:transport vesicle membrane"/>
    <property type="evidence" value="ECO:0007669"/>
    <property type="project" value="UniProtKB-SubCell"/>
</dbReference>
<evidence type="ECO:0000256" key="12">
    <source>
        <dbReference type="SAM" id="MobiDB-lite"/>
    </source>
</evidence>
<evidence type="ECO:0000256" key="13">
    <source>
        <dbReference type="SAM" id="Phobius"/>
    </source>
</evidence>
<feature type="region of interest" description="Disordered" evidence="12">
    <location>
        <begin position="1001"/>
        <end position="1021"/>
    </location>
</feature>
<evidence type="ECO:0000256" key="3">
    <source>
        <dbReference type="ARBA" id="ARBA00022692"/>
    </source>
</evidence>
<comment type="subcellular location">
    <subcellularLocation>
        <location evidence="1">Cytoplasmic vesicle</location>
        <location evidence="1">Secretory vesicle membrane</location>
        <topology evidence="1">Single-pass type I membrane protein</topology>
    </subcellularLocation>
    <subcellularLocation>
        <location evidence="11">Synapse</location>
    </subcellularLocation>
</comment>
<keyword evidence="10" id="KW-0968">Cytoplasmic vesicle</keyword>
<evidence type="ECO:0000259" key="16">
    <source>
        <dbReference type="PROSITE" id="PS50056"/>
    </source>
</evidence>
<dbReference type="SMART" id="SM00404">
    <property type="entry name" value="PTPc_motif"/>
    <property type="match status" value="1"/>
</dbReference>
<dbReference type="GO" id="GO:0048666">
    <property type="term" value="P:neuron development"/>
    <property type="evidence" value="ECO:0007669"/>
    <property type="project" value="UniProtKB-ARBA"/>
</dbReference>
<reference evidence="17" key="1">
    <citation type="submission" date="2015-11" db="EMBL/GenBank/DDBJ databases">
        <title>De novo transcriptome assembly of four potential Pierce s Disease insect vectors from Arizona vineyards.</title>
        <authorList>
            <person name="Tassone E.E."/>
        </authorList>
    </citation>
    <scope>NUCLEOTIDE SEQUENCE</scope>
</reference>
<dbReference type="AlphaFoldDB" id="A0A1B6LXP0"/>
<keyword evidence="7 13" id="KW-0472">Membrane</keyword>
<evidence type="ECO:0000256" key="6">
    <source>
        <dbReference type="ARBA" id="ARBA00023018"/>
    </source>
</evidence>
<gene>
    <name evidence="17" type="ORF">g.38584</name>
</gene>
<feature type="signal peptide" evidence="14">
    <location>
        <begin position="1"/>
        <end position="22"/>
    </location>
</feature>
<evidence type="ECO:0000256" key="7">
    <source>
        <dbReference type="ARBA" id="ARBA00023136"/>
    </source>
</evidence>
<dbReference type="PROSITE" id="PS50055">
    <property type="entry name" value="TYR_PHOSPHATASE_PTP"/>
    <property type="match status" value="1"/>
</dbReference>
<dbReference type="Gene3D" id="3.30.70.2470">
    <property type="entry name" value="Protein-tyrosine phosphatase receptor IA-2 ectodomain"/>
    <property type="match status" value="1"/>
</dbReference>
<dbReference type="PROSITE" id="PS50056">
    <property type="entry name" value="TYR_PHOSPHATASE_2"/>
    <property type="match status" value="1"/>
</dbReference>
<dbReference type="InterPro" id="IPR000387">
    <property type="entry name" value="Tyr_Pase_dom"/>
</dbReference>
<dbReference type="GO" id="GO:0051046">
    <property type="term" value="P:regulation of secretion"/>
    <property type="evidence" value="ECO:0007669"/>
    <property type="project" value="TreeGrafter"/>
</dbReference>
<dbReference type="EMBL" id="GEBQ01011511">
    <property type="protein sequence ID" value="JAT28466.1"/>
    <property type="molecule type" value="Transcribed_RNA"/>
</dbReference>
<feature type="compositionally biased region" description="Pro residues" evidence="12">
    <location>
        <begin position="1007"/>
        <end position="1021"/>
    </location>
</feature>
<keyword evidence="5 13" id="KW-1133">Transmembrane helix</keyword>
<feature type="compositionally biased region" description="Low complexity" evidence="12">
    <location>
        <begin position="691"/>
        <end position="708"/>
    </location>
</feature>
<evidence type="ECO:0000256" key="8">
    <source>
        <dbReference type="ARBA" id="ARBA00023170"/>
    </source>
</evidence>
<name>A0A1B6LXP0_9HEMI</name>
<proteinExistence type="predicted"/>
<evidence type="ECO:0000256" key="1">
    <source>
        <dbReference type="ARBA" id="ARBA00004212"/>
    </source>
</evidence>